<evidence type="ECO:0000256" key="4">
    <source>
        <dbReference type="PIRSR" id="PIRSR639126-1"/>
    </source>
</evidence>
<keyword evidence="8" id="KW-1185">Reference proteome</keyword>
<keyword evidence="3" id="KW-0808">Transferase</keyword>
<dbReference type="AlphaFoldDB" id="A0ABC8JL60"/>
<evidence type="ECO:0000259" key="6">
    <source>
        <dbReference type="Pfam" id="PF06094"/>
    </source>
</evidence>
<organism evidence="7 8">
    <name type="scientific">Eruca vesicaria subsp. sativa</name>
    <name type="common">Garden rocket</name>
    <name type="synonym">Eruca sativa</name>
    <dbReference type="NCBI Taxonomy" id="29727"/>
    <lineage>
        <taxon>Eukaryota</taxon>
        <taxon>Viridiplantae</taxon>
        <taxon>Streptophyta</taxon>
        <taxon>Embryophyta</taxon>
        <taxon>Tracheophyta</taxon>
        <taxon>Spermatophyta</taxon>
        <taxon>Magnoliopsida</taxon>
        <taxon>eudicotyledons</taxon>
        <taxon>Gunneridae</taxon>
        <taxon>Pentapetalae</taxon>
        <taxon>rosids</taxon>
        <taxon>malvids</taxon>
        <taxon>Brassicales</taxon>
        <taxon>Brassicaceae</taxon>
        <taxon>Brassiceae</taxon>
        <taxon>Eruca</taxon>
    </lineage>
</organism>
<sequence>MGGGGALTNHIFVYGTLKRNHPNHFLLQDLISKNDAVYVGQRTTRSSYPLVTGLYGIPYLINQPGSGQRILGELYSVSKRGLVRLDELEGIKVEHYERLPVEVVDEECNGVVSVEAYFAHRSFGERLWVKKGKVGMCEFGVNDGVLYVGPKDRPRFSSVIDEIEAFVSSTSD</sequence>
<accession>A0ABC8JL60</accession>
<dbReference type="InterPro" id="IPR036568">
    <property type="entry name" value="GGCT-like_sf"/>
</dbReference>
<evidence type="ECO:0000256" key="2">
    <source>
        <dbReference type="ARBA" id="ARBA00008861"/>
    </source>
</evidence>
<evidence type="ECO:0000313" key="7">
    <source>
        <dbReference type="EMBL" id="CAH8330264.1"/>
    </source>
</evidence>
<dbReference type="PANTHER" id="PTHR12510:SF15">
    <property type="entry name" value="GAMMA-GLUTAMYLCYCLOTRANSFERASE FAMILY PROTEIN"/>
    <property type="match status" value="1"/>
</dbReference>
<reference evidence="7 8" key="1">
    <citation type="submission" date="2022-03" db="EMBL/GenBank/DDBJ databases">
        <authorList>
            <person name="Macdonald S."/>
            <person name="Ahmed S."/>
            <person name="Newling K."/>
        </authorList>
    </citation>
    <scope>NUCLEOTIDE SEQUENCE [LARGE SCALE GENOMIC DNA]</scope>
</reference>
<comment type="caution">
    <text evidence="7">The sequence shown here is derived from an EMBL/GenBank/DDBJ whole genome shotgun (WGS) entry which is preliminary data.</text>
</comment>
<proteinExistence type="inferred from homology"/>
<evidence type="ECO:0000256" key="3">
    <source>
        <dbReference type="ARBA" id="ARBA00023315"/>
    </source>
</evidence>
<protein>
    <recommendedName>
        <fullName evidence="5">Gamma-glutamylcyclotransferase family protein</fullName>
    </recommendedName>
</protein>
<comment type="similarity">
    <text evidence="2 5">Belongs to the gamma-glutamylcyclotransferase family.</text>
</comment>
<keyword evidence="3" id="KW-0012">Acyltransferase</keyword>
<dbReference type="EMBL" id="CAKOAT010112933">
    <property type="protein sequence ID" value="CAH8330264.1"/>
    <property type="molecule type" value="Genomic_DNA"/>
</dbReference>
<dbReference type="PANTHER" id="PTHR12510">
    <property type="entry name" value="TROPONIN C-AKIN-1 PROTEIN"/>
    <property type="match status" value="1"/>
</dbReference>
<evidence type="ECO:0000256" key="5">
    <source>
        <dbReference type="RuleBase" id="RU367036"/>
    </source>
</evidence>
<gene>
    <name evidence="7" type="ORF">ERUC_LOCUS11944</name>
</gene>
<comment type="function">
    <text evidence="1">Putative gamma-glutamylcyclotransferase.</text>
</comment>
<dbReference type="InterPro" id="IPR009288">
    <property type="entry name" value="AIG2-like_dom"/>
</dbReference>
<dbReference type="SUPFAM" id="SSF110857">
    <property type="entry name" value="Gamma-glutamyl cyclotransferase-like"/>
    <property type="match status" value="1"/>
</dbReference>
<feature type="active site" description="Proton acceptor" evidence="4">
    <location>
        <position position="89"/>
    </location>
</feature>
<dbReference type="Proteomes" id="UP001642260">
    <property type="component" value="Unassembled WGS sequence"/>
</dbReference>
<dbReference type="Pfam" id="PF06094">
    <property type="entry name" value="GGACT"/>
    <property type="match status" value="1"/>
</dbReference>
<evidence type="ECO:0000256" key="1">
    <source>
        <dbReference type="ARBA" id="ARBA00002782"/>
    </source>
</evidence>
<feature type="domain" description="Gamma-glutamylcyclotransferase AIG2-like" evidence="6">
    <location>
        <begin position="11"/>
        <end position="121"/>
    </location>
</feature>
<dbReference type="InterPro" id="IPR013024">
    <property type="entry name" value="GGCT-like"/>
</dbReference>
<name>A0ABC8JL60_ERUVS</name>
<dbReference type="GO" id="GO:0016746">
    <property type="term" value="F:acyltransferase activity"/>
    <property type="evidence" value="ECO:0007669"/>
    <property type="project" value="UniProtKB-KW"/>
</dbReference>
<dbReference type="CDD" id="cd06661">
    <property type="entry name" value="GGCT_like"/>
    <property type="match status" value="1"/>
</dbReference>
<dbReference type="InterPro" id="IPR039126">
    <property type="entry name" value="GGACT"/>
</dbReference>
<evidence type="ECO:0000313" key="8">
    <source>
        <dbReference type="Proteomes" id="UP001642260"/>
    </source>
</evidence>
<dbReference type="Gene3D" id="3.10.490.10">
    <property type="entry name" value="Gamma-glutamyl cyclotransferase-like"/>
    <property type="match status" value="1"/>
</dbReference>